<sequence length="52" mass="5736">KEEERRRAGAACGRRAHEGAMRGGMRRSRRDPHAGGGCDHLSSEAWGRSTCR</sequence>
<reference evidence="2" key="2">
    <citation type="submission" date="2018-03" db="EMBL/GenBank/DDBJ databases">
        <title>The Triticum urartu genome reveals the dynamic nature of wheat genome evolution.</title>
        <authorList>
            <person name="Ling H."/>
            <person name="Ma B."/>
            <person name="Shi X."/>
            <person name="Liu H."/>
            <person name="Dong L."/>
            <person name="Sun H."/>
            <person name="Cao Y."/>
            <person name="Gao Q."/>
            <person name="Zheng S."/>
            <person name="Li Y."/>
            <person name="Yu Y."/>
            <person name="Du H."/>
            <person name="Qi M."/>
            <person name="Li Y."/>
            <person name="Yu H."/>
            <person name="Cui Y."/>
            <person name="Wang N."/>
            <person name="Chen C."/>
            <person name="Wu H."/>
            <person name="Zhao Y."/>
            <person name="Zhang J."/>
            <person name="Li Y."/>
            <person name="Zhou W."/>
            <person name="Zhang B."/>
            <person name="Hu W."/>
            <person name="Eijk M."/>
            <person name="Tang J."/>
            <person name="Witsenboer H."/>
            <person name="Zhao S."/>
            <person name="Li Z."/>
            <person name="Zhang A."/>
            <person name="Wang D."/>
            <person name="Liang C."/>
        </authorList>
    </citation>
    <scope>NUCLEOTIDE SEQUENCE [LARGE SCALE GENOMIC DNA]</scope>
    <source>
        <strain evidence="2">cv. G1812</strain>
    </source>
</reference>
<evidence type="ECO:0000313" key="2">
    <source>
        <dbReference type="EnsemblPlants" id="TuG1812G0400001336.01.T01.cds385365"/>
    </source>
</evidence>
<proteinExistence type="predicted"/>
<evidence type="ECO:0000313" key="3">
    <source>
        <dbReference type="Proteomes" id="UP000015106"/>
    </source>
</evidence>
<dbReference type="AlphaFoldDB" id="A0A8R7Q319"/>
<accession>A0A8R7Q319</accession>
<dbReference type="Proteomes" id="UP000015106">
    <property type="component" value="Chromosome 4"/>
</dbReference>
<name>A0A8R7Q319_TRIUA</name>
<dbReference type="EnsemblPlants" id="TuG1812G0400001336.01.T01">
    <property type="protein sequence ID" value="TuG1812G0400001336.01.T01.cds385365"/>
    <property type="gene ID" value="TuG1812G0400001336.01"/>
</dbReference>
<protein>
    <submittedName>
        <fullName evidence="2">Uncharacterized protein</fullName>
    </submittedName>
</protein>
<organism evidence="2 3">
    <name type="scientific">Triticum urartu</name>
    <name type="common">Red wild einkorn</name>
    <name type="synonym">Crithodium urartu</name>
    <dbReference type="NCBI Taxonomy" id="4572"/>
    <lineage>
        <taxon>Eukaryota</taxon>
        <taxon>Viridiplantae</taxon>
        <taxon>Streptophyta</taxon>
        <taxon>Embryophyta</taxon>
        <taxon>Tracheophyta</taxon>
        <taxon>Spermatophyta</taxon>
        <taxon>Magnoliopsida</taxon>
        <taxon>Liliopsida</taxon>
        <taxon>Poales</taxon>
        <taxon>Poaceae</taxon>
        <taxon>BOP clade</taxon>
        <taxon>Pooideae</taxon>
        <taxon>Triticodae</taxon>
        <taxon>Triticeae</taxon>
        <taxon>Triticinae</taxon>
        <taxon>Triticum</taxon>
    </lineage>
</organism>
<keyword evidence="3" id="KW-1185">Reference proteome</keyword>
<feature type="region of interest" description="Disordered" evidence="1">
    <location>
        <begin position="1"/>
        <end position="52"/>
    </location>
</feature>
<dbReference type="Gramene" id="TuG1812G0400001336.01.T01">
    <property type="protein sequence ID" value="TuG1812G0400001336.01.T01.cds385365"/>
    <property type="gene ID" value="TuG1812G0400001336.01"/>
</dbReference>
<reference evidence="3" key="1">
    <citation type="journal article" date="2013" name="Nature">
        <title>Draft genome of the wheat A-genome progenitor Triticum urartu.</title>
        <authorList>
            <person name="Ling H.Q."/>
            <person name="Zhao S."/>
            <person name="Liu D."/>
            <person name="Wang J."/>
            <person name="Sun H."/>
            <person name="Zhang C."/>
            <person name="Fan H."/>
            <person name="Li D."/>
            <person name="Dong L."/>
            <person name="Tao Y."/>
            <person name="Gao C."/>
            <person name="Wu H."/>
            <person name="Li Y."/>
            <person name="Cui Y."/>
            <person name="Guo X."/>
            <person name="Zheng S."/>
            <person name="Wang B."/>
            <person name="Yu K."/>
            <person name="Liang Q."/>
            <person name="Yang W."/>
            <person name="Lou X."/>
            <person name="Chen J."/>
            <person name="Feng M."/>
            <person name="Jian J."/>
            <person name="Zhang X."/>
            <person name="Luo G."/>
            <person name="Jiang Y."/>
            <person name="Liu J."/>
            <person name="Wang Z."/>
            <person name="Sha Y."/>
            <person name="Zhang B."/>
            <person name="Wu H."/>
            <person name="Tang D."/>
            <person name="Shen Q."/>
            <person name="Xue P."/>
            <person name="Zou S."/>
            <person name="Wang X."/>
            <person name="Liu X."/>
            <person name="Wang F."/>
            <person name="Yang Y."/>
            <person name="An X."/>
            <person name="Dong Z."/>
            <person name="Zhang K."/>
            <person name="Zhang X."/>
            <person name="Luo M.C."/>
            <person name="Dvorak J."/>
            <person name="Tong Y."/>
            <person name="Wang J."/>
            <person name="Yang H."/>
            <person name="Li Z."/>
            <person name="Wang D."/>
            <person name="Zhang A."/>
            <person name="Wang J."/>
        </authorList>
    </citation>
    <scope>NUCLEOTIDE SEQUENCE</scope>
    <source>
        <strain evidence="3">cv. G1812</strain>
    </source>
</reference>
<evidence type="ECO:0000256" key="1">
    <source>
        <dbReference type="SAM" id="MobiDB-lite"/>
    </source>
</evidence>
<reference evidence="2" key="3">
    <citation type="submission" date="2022-06" db="UniProtKB">
        <authorList>
            <consortium name="EnsemblPlants"/>
        </authorList>
    </citation>
    <scope>IDENTIFICATION</scope>
</reference>